<dbReference type="EMBL" id="VWLB01000018">
    <property type="protein sequence ID" value="KAA3928474.1"/>
    <property type="molecule type" value="Genomic_DNA"/>
</dbReference>
<evidence type="ECO:0000313" key="3">
    <source>
        <dbReference type="Proteomes" id="UP000365824"/>
    </source>
</evidence>
<evidence type="ECO:0000313" key="2">
    <source>
        <dbReference type="EMBL" id="MDC2743535.1"/>
    </source>
</evidence>
<evidence type="ECO:0000313" key="1">
    <source>
        <dbReference type="EMBL" id="KAA3928474.1"/>
    </source>
</evidence>
<dbReference type="EMBL" id="JAQNZF010000019">
    <property type="protein sequence ID" value="MDC2743535.1"/>
    <property type="molecule type" value="Genomic_DNA"/>
</dbReference>
<name>A0A9P4DW98_BACOV</name>
<dbReference type="SUPFAM" id="SSF53448">
    <property type="entry name" value="Nucleotide-diphospho-sugar transferases"/>
    <property type="match status" value="1"/>
</dbReference>
<dbReference type="InterPro" id="IPR029044">
    <property type="entry name" value="Nucleotide-diphossugar_trans"/>
</dbReference>
<protein>
    <recommendedName>
        <fullName evidence="4">Glycosyltransferase family 2 protein</fullName>
    </recommendedName>
</protein>
<proteinExistence type="predicted"/>
<dbReference type="Proteomes" id="UP001219389">
    <property type="component" value="Unassembled WGS sequence"/>
</dbReference>
<dbReference type="AlphaFoldDB" id="A0A9P4DW98"/>
<dbReference type="Proteomes" id="UP000365824">
    <property type="component" value="Unassembled WGS sequence"/>
</dbReference>
<dbReference type="RefSeq" id="WP_061448666.1">
    <property type="nucleotide sequence ID" value="NZ_JADNDM010000039.1"/>
</dbReference>
<sequence length="307" mass="35712">MWLSKLKRVFSNMLYIDEIIDDIVSYKLRFLKLDVFANINKLGGVNLHPFVDSQGYTHTVTVSLTSYGDRVYSVCYVIYSILMQSVQPNRIILWLSEQEYNDENLPQSLKDLRSRGVEIAYCPDYRSYKKIIPTLRKYSEDVIITIDDDVLYGHETLEYLINAYLQEPEYIWFMSGSKMAFDKNGNIKPYVTWYDEHLTALECNIKNFPTGIGGILYPPHSLAEEVTDETLFMKLAPTADDIWLKAMSLKQGTNCRQIKLNKPVMRFHTGIKEVQTSALCKDNIEKNLNDKAVHAVFDYFDLWKLFN</sequence>
<organism evidence="1 3">
    <name type="scientific">Bacteroides ovatus</name>
    <dbReference type="NCBI Taxonomy" id="28116"/>
    <lineage>
        <taxon>Bacteria</taxon>
        <taxon>Pseudomonadati</taxon>
        <taxon>Bacteroidota</taxon>
        <taxon>Bacteroidia</taxon>
        <taxon>Bacteroidales</taxon>
        <taxon>Bacteroidaceae</taxon>
        <taxon>Bacteroides</taxon>
    </lineage>
</organism>
<accession>A0A9P4DW98</accession>
<reference evidence="1 3" key="1">
    <citation type="journal article" date="2019" name="Nat. Med.">
        <title>A library of human gut bacterial isolates paired with longitudinal multiomics data enables mechanistic microbiome research.</title>
        <authorList>
            <person name="Poyet M."/>
            <person name="Groussin M."/>
            <person name="Gibbons S.M."/>
            <person name="Avila-Pacheco J."/>
            <person name="Jiang X."/>
            <person name="Kearney S.M."/>
            <person name="Perrotta A.R."/>
            <person name="Berdy B."/>
            <person name="Zhao S."/>
            <person name="Lieberman T.D."/>
            <person name="Swanson P.K."/>
            <person name="Smith M."/>
            <person name="Roesemann S."/>
            <person name="Alexander J.E."/>
            <person name="Rich S.A."/>
            <person name="Livny J."/>
            <person name="Vlamakis H."/>
            <person name="Clish C."/>
            <person name="Bullock K."/>
            <person name="Deik A."/>
            <person name="Scott J."/>
            <person name="Pierce K.A."/>
            <person name="Xavier R.J."/>
            <person name="Alm E.J."/>
        </authorList>
    </citation>
    <scope>NUCLEOTIDE SEQUENCE [LARGE SCALE GENOMIC DNA]</scope>
    <source>
        <strain evidence="1 3">BIOML-A160</strain>
    </source>
</reference>
<comment type="caution">
    <text evidence="1">The sequence shown here is derived from an EMBL/GenBank/DDBJ whole genome shotgun (WGS) entry which is preliminary data.</text>
</comment>
<evidence type="ECO:0008006" key="4">
    <source>
        <dbReference type="Google" id="ProtNLM"/>
    </source>
</evidence>
<reference evidence="2" key="2">
    <citation type="submission" date="2022-10" db="EMBL/GenBank/DDBJ databases">
        <title>Human gut microbiome strain richness.</title>
        <authorList>
            <person name="Chen-Liaw A."/>
        </authorList>
    </citation>
    <scope>NUCLEOTIDE SEQUENCE</scope>
    <source>
        <strain evidence="2">BSD2780120875st1_E1_BSD2780120875_150330</strain>
    </source>
</reference>
<gene>
    <name evidence="1" type="ORF">F3F25_12045</name>
    <name evidence="2" type="ORF">PO382_15030</name>
</gene>